<dbReference type="GO" id="GO:0007131">
    <property type="term" value="P:reciprocal meiotic recombination"/>
    <property type="evidence" value="ECO:0007669"/>
    <property type="project" value="InterPro"/>
</dbReference>
<feature type="compositionally biased region" description="Polar residues" evidence="5">
    <location>
        <begin position="250"/>
        <end position="260"/>
    </location>
</feature>
<accession>A0AAV1HJ92</accession>
<dbReference type="InterPro" id="IPR042448">
    <property type="entry name" value="CCNB1IP1"/>
</dbReference>
<evidence type="ECO:0000256" key="3">
    <source>
        <dbReference type="ARBA" id="ARBA00022833"/>
    </source>
</evidence>
<dbReference type="PANTHER" id="PTHR14305:SF0">
    <property type="entry name" value="E3 UBIQUITIN-PROTEIN LIGASE CCNB1IP1"/>
    <property type="match status" value="1"/>
</dbReference>
<dbReference type="GO" id="GO:0061630">
    <property type="term" value="F:ubiquitin protein ligase activity"/>
    <property type="evidence" value="ECO:0007669"/>
    <property type="project" value="InterPro"/>
</dbReference>
<evidence type="ECO:0000259" key="6">
    <source>
        <dbReference type="Pfam" id="PF14634"/>
    </source>
</evidence>
<keyword evidence="2" id="KW-0863">Zinc-finger</keyword>
<dbReference type="AlphaFoldDB" id="A0AAV1HJ92"/>
<dbReference type="GO" id="GO:0000795">
    <property type="term" value="C:synaptonemal complex"/>
    <property type="evidence" value="ECO:0007669"/>
    <property type="project" value="InterPro"/>
</dbReference>
<feature type="coiled-coil region" evidence="4">
    <location>
        <begin position="149"/>
        <end position="208"/>
    </location>
</feature>
<evidence type="ECO:0000256" key="2">
    <source>
        <dbReference type="ARBA" id="ARBA00022771"/>
    </source>
</evidence>
<reference evidence="7" key="1">
    <citation type="submission" date="2023-08" db="EMBL/GenBank/DDBJ databases">
        <authorList>
            <person name="Alioto T."/>
            <person name="Alioto T."/>
            <person name="Gomez Garrido J."/>
        </authorList>
    </citation>
    <scope>NUCLEOTIDE SEQUENCE</scope>
</reference>
<dbReference type="PANTHER" id="PTHR14305">
    <property type="entry name" value="E3 UBIQUITIN-PROTEIN LIGASE CCNB1IP1"/>
    <property type="match status" value="1"/>
</dbReference>
<name>A0AAV1HJ92_XYRNO</name>
<evidence type="ECO:0000313" key="7">
    <source>
        <dbReference type="EMBL" id="CAJ1086137.1"/>
    </source>
</evidence>
<keyword evidence="3" id="KW-0862">Zinc</keyword>
<dbReference type="Pfam" id="PF14634">
    <property type="entry name" value="zf-RING_5"/>
    <property type="match status" value="1"/>
</dbReference>
<proteinExistence type="predicted"/>
<evidence type="ECO:0000256" key="5">
    <source>
        <dbReference type="SAM" id="MobiDB-lite"/>
    </source>
</evidence>
<dbReference type="EMBL" id="OY660886">
    <property type="protein sequence ID" value="CAJ1086137.1"/>
    <property type="molecule type" value="Genomic_DNA"/>
</dbReference>
<protein>
    <submittedName>
        <fullName evidence="7">E3 ubiquitin-protein ligase CCNB1IP1</fullName>
    </submittedName>
</protein>
<keyword evidence="8" id="KW-1185">Reference proteome</keyword>
<dbReference type="Proteomes" id="UP001178508">
    <property type="component" value="Chromosome 23"/>
</dbReference>
<keyword evidence="4" id="KW-0175">Coiled coil</keyword>
<organism evidence="7 8">
    <name type="scientific">Xyrichtys novacula</name>
    <name type="common">Pearly razorfish</name>
    <name type="synonym">Hemipteronotus novacula</name>
    <dbReference type="NCBI Taxonomy" id="13765"/>
    <lineage>
        <taxon>Eukaryota</taxon>
        <taxon>Metazoa</taxon>
        <taxon>Chordata</taxon>
        <taxon>Craniata</taxon>
        <taxon>Vertebrata</taxon>
        <taxon>Euteleostomi</taxon>
        <taxon>Actinopterygii</taxon>
        <taxon>Neopterygii</taxon>
        <taxon>Teleostei</taxon>
        <taxon>Neoteleostei</taxon>
        <taxon>Acanthomorphata</taxon>
        <taxon>Eupercaria</taxon>
        <taxon>Labriformes</taxon>
        <taxon>Labridae</taxon>
        <taxon>Xyrichtys</taxon>
    </lineage>
</organism>
<keyword evidence="1" id="KW-0479">Metal-binding</keyword>
<evidence type="ECO:0000313" key="8">
    <source>
        <dbReference type="Proteomes" id="UP001178508"/>
    </source>
</evidence>
<evidence type="ECO:0000256" key="1">
    <source>
        <dbReference type="ARBA" id="ARBA00022723"/>
    </source>
</evidence>
<feature type="domain" description="RING-type" evidence="6">
    <location>
        <begin position="48"/>
        <end position="90"/>
    </location>
</feature>
<dbReference type="InterPro" id="IPR001841">
    <property type="entry name" value="Znf_RING"/>
</dbReference>
<dbReference type="GO" id="GO:0008270">
    <property type="term" value="F:zinc ion binding"/>
    <property type="evidence" value="ECO:0007669"/>
    <property type="project" value="UniProtKB-KW"/>
</dbReference>
<sequence>MKNTGWRVTQEDSQRLPLSPSASSLILSPLTLLSSAFNMFVCDDTLLCNFPKCRTKLSSFAWVTACSHVFCDQHGSDAFSRSPAICPACSSTLSGKLDTVRTELSPSEEYKAMVLAGLRPDIVLDISARALAFWSYQIHQERMYQEYSLSRAEAQLKQMEKVLSQQNQSRELELTTMRGEIASLKKVMEEYKRKYSEVSERLMERNRQYQKLQGLYDSLRLRNMVVGGGERDVLTQPGHQDFNSGVARQGSPQRSPQFFSTGPDGDGRFFSCLETNGPRTFFQFSSPSRDRGPLLMKKH</sequence>
<gene>
    <name evidence="7" type="ORF">XNOV1_A021430</name>
</gene>
<feature type="region of interest" description="Disordered" evidence="5">
    <location>
        <begin position="236"/>
        <end position="260"/>
    </location>
</feature>
<evidence type="ECO:0000256" key="4">
    <source>
        <dbReference type="SAM" id="Coils"/>
    </source>
</evidence>